<dbReference type="Proteomes" id="UP000324507">
    <property type="component" value="Chromosome"/>
</dbReference>
<proteinExistence type="predicted"/>
<organism evidence="1 2">
    <name type="scientific">Paracoccus yeei</name>
    <dbReference type="NCBI Taxonomy" id="147645"/>
    <lineage>
        <taxon>Bacteria</taxon>
        <taxon>Pseudomonadati</taxon>
        <taxon>Pseudomonadota</taxon>
        <taxon>Alphaproteobacteria</taxon>
        <taxon>Rhodobacterales</taxon>
        <taxon>Paracoccaceae</taxon>
        <taxon>Paracoccus</taxon>
    </lineage>
</organism>
<evidence type="ECO:0000313" key="2">
    <source>
        <dbReference type="Proteomes" id="UP000324507"/>
    </source>
</evidence>
<dbReference type="RefSeq" id="WP_150350388.1">
    <property type="nucleotide sequence ID" value="NZ_CP044081.1"/>
</dbReference>
<dbReference type="EMBL" id="CP044081">
    <property type="protein sequence ID" value="QEU08199.1"/>
    <property type="molecule type" value="Genomic_DNA"/>
</dbReference>
<dbReference type="AlphaFoldDB" id="A0A5P2QS13"/>
<protein>
    <submittedName>
        <fullName evidence="1">Uncharacterized protein</fullName>
    </submittedName>
</protein>
<evidence type="ECO:0000313" key="1">
    <source>
        <dbReference type="EMBL" id="QEU08199.1"/>
    </source>
</evidence>
<sequence>MVGGYILQITPIRSGVSQIWVQGTGCEQHDELAVDVRDAPVMPKPGDSCWWQSGKVYCTGDTITLEKVGYSYDPRNVETDGGQ</sequence>
<gene>
    <name evidence="1" type="ORF">FOB51_09405</name>
</gene>
<reference evidence="1 2" key="1">
    <citation type="submission" date="2019-09" db="EMBL/GenBank/DDBJ databases">
        <title>FDA dAtabase for Regulatory Grade micrObial Sequences (FDA-ARGOS): Supporting development and validation of Infectious Disease Dx tests.</title>
        <authorList>
            <person name="Sciortino C."/>
            <person name="Tallon L."/>
            <person name="Sadzewicz L."/>
            <person name="Vavikolanu K."/>
            <person name="Mehta A."/>
            <person name="Aluvathingal J."/>
            <person name="Nadendla S."/>
            <person name="Nandy P."/>
            <person name="Geyer C."/>
            <person name="Yan Y."/>
            <person name="Sichtig H."/>
        </authorList>
    </citation>
    <scope>NUCLEOTIDE SEQUENCE [LARGE SCALE GENOMIC DNA]</scope>
    <source>
        <strain evidence="1 2">FDAARGOS_643</strain>
    </source>
</reference>
<name>A0A5P2QS13_9RHOB</name>
<accession>A0A5P2QS13</accession>